<organism evidence="1 2">
    <name type="scientific">Pseudoalteromonas atlantica</name>
    <name type="common">Alteromonas atlantica</name>
    <dbReference type="NCBI Taxonomy" id="288"/>
    <lineage>
        <taxon>Bacteria</taxon>
        <taxon>Pseudomonadati</taxon>
        <taxon>Pseudomonadota</taxon>
        <taxon>Gammaproteobacteria</taxon>
        <taxon>Alteromonadales</taxon>
        <taxon>Pseudoalteromonadaceae</taxon>
        <taxon>Pseudoalteromonas</taxon>
    </lineage>
</organism>
<evidence type="ECO:0008006" key="3">
    <source>
        <dbReference type="Google" id="ProtNLM"/>
    </source>
</evidence>
<evidence type="ECO:0000313" key="1">
    <source>
        <dbReference type="EMBL" id="GEK76110.1"/>
    </source>
</evidence>
<reference evidence="1 2" key="1">
    <citation type="submission" date="2019-07" db="EMBL/GenBank/DDBJ databases">
        <title>Whole genome shotgun sequence of Pseudoalteromonas atlantica NBRC 103033.</title>
        <authorList>
            <person name="Hosoyama A."/>
            <person name="Uohara A."/>
            <person name="Ohji S."/>
            <person name="Ichikawa N."/>
        </authorList>
    </citation>
    <scope>NUCLEOTIDE SEQUENCE [LARGE SCALE GENOMIC DNA]</scope>
    <source>
        <strain evidence="1 2">NBRC 103033</strain>
    </source>
</reference>
<keyword evidence="2" id="KW-1185">Reference proteome</keyword>
<evidence type="ECO:0000313" key="2">
    <source>
        <dbReference type="Proteomes" id="UP000321189"/>
    </source>
</evidence>
<comment type="caution">
    <text evidence="1">The sequence shown here is derived from an EMBL/GenBank/DDBJ whole genome shotgun (WGS) entry which is preliminary data.</text>
</comment>
<accession>A0ABQ0UCC5</accession>
<protein>
    <recommendedName>
        <fullName evidence="3">Lipoprotein</fullName>
    </recommendedName>
</protein>
<dbReference type="EMBL" id="BJUT01000010">
    <property type="protein sequence ID" value="GEK76110.1"/>
    <property type="molecule type" value="Genomic_DNA"/>
</dbReference>
<sequence length="125" mass="13970">MIMTLHSQISALGILTILSGCASNTQPTPKLHHALLTQPNSQAVERVIERLMHIKNVTLADDIFIHTSTFTLKNTNRSDITANQQLNFPDQFELMINNNRCYIRHLDSKATAEIKGVTCTINLAN</sequence>
<gene>
    <name evidence="1" type="ORF">PAT01_14140</name>
</gene>
<dbReference type="Proteomes" id="UP000321189">
    <property type="component" value="Unassembled WGS sequence"/>
</dbReference>
<proteinExistence type="predicted"/>
<name>A0ABQ0UCC5_PSEAF</name>